<accession>A0AAN6YL81</accession>
<dbReference type="PANTHER" id="PTHR40619:SF3">
    <property type="entry name" value="FUNGAL STAND N-TERMINAL GOODBYE DOMAIN-CONTAINING PROTEIN"/>
    <property type="match status" value="1"/>
</dbReference>
<keyword evidence="3" id="KW-1185">Reference proteome</keyword>
<evidence type="ECO:0000313" key="3">
    <source>
        <dbReference type="Proteomes" id="UP001301958"/>
    </source>
</evidence>
<reference evidence="2" key="2">
    <citation type="submission" date="2023-05" db="EMBL/GenBank/DDBJ databases">
        <authorList>
            <consortium name="Lawrence Berkeley National Laboratory"/>
            <person name="Steindorff A."/>
            <person name="Hensen N."/>
            <person name="Bonometti L."/>
            <person name="Westerberg I."/>
            <person name="Brannstrom I.O."/>
            <person name="Guillou S."/>
            <person name="Cros-Aarteil S."/>
            <person name="Calhoun S."/>
            <person name="Haridas S."/>
            <person name="Kuo A."/>
            <person name="Mondo S."/>
            <person name="Pangilinan J."/>
            <person name="Riley R."/>
            <person name="Labutti K."/>
            <person name="Andreopoulos B."/>
            <person name="Lipzen A."/>
            <person name="Chen C."/>
            <person name="Yanf M."/>
            <person name="Daum C."/>
            <person name="Ng V."/>
            <person name="Clum A."/>
            <person name="Ohm R."/>
            <person name="Martin F."/>
            <person name="Silar P."/>
            <person name="Natvig D."/>
            <person name="Lalanne C."/>
            <person name="Gautier V."/>
            <person name="Ament-Velasquez S.L."/>
            <person name="Kruys A."/>
            <person name="Hutchinson M.I."/>
            <person name="Powell A.J."/>
            <person name="Barry K."/>
            <person name="Miller A.N."/>
            <person name="Grigoriev I.V."/>
            <person name="Debuchy R."/>
            <person name="Gladieux P."/>
            <person name="Thoren M.H."/>
            <person name="Johannesson H."/>
        </authorList>
    </citation>
    <scope>NUCLEOTIDE SEQUENCE</scope>
    <source>
        <strain evidence="2">CBS 990.96</strain>
    </source>
</reference>
<protein>
    <recommendedName>
        <fullName evidence="4">Fungal STAND N-terminal Goodbye domain-containing protein</fullName>
    </recommendedName>
</protein>
<evidence type="ECO:0008006" key="4">
    <source>
        <dbReference type="Google" id="ProtNLM"/>
    </source>
</evidence>
<organism evidence="2 3">
    <name type="scientific">Podospora fimiseda</name>
    <dbReference type="NCBI Taxonomy" id="252190"/>
    <lineage>
        <taxon>Eukaryota</taxon>
        <taxon>Fungi</taxon>
        <taxon>Dikarya</taxon>
        <taxon>Ascomycota</taxon>
        <taxon>Pezizomycotina</taxon>
        <taxon>Sordariomycetes</taxon>
        <taxon>Sordariomycetidae</taxon>
        <taxon>Sordariales</taxon>
        <taxon>Podosporaceae</taxon>
        <taxon>Podospora</taxon>
    </lineage>
</organism>
<reference evidence="2" key="1">
    <citation type="journal article" date="2023" name="Mol. Phylogenet. Evol.">
        <title>Genome-scale phylogeny and comparative genomics of the fungal order Sordariales.</title>
        <authorList>
            <person name="Hensen N."/>
            <person name="Bonometti L."/>
            <person name="Westerberg I."/>
            <person name="Brannstrom I.O."/>
            <person name="Guillou S."/>
            <person name="Cros-Aarteil S."/>
            <person name="Calhoun S."/>
            <person name="Haridas S."/>
            <person name="Kuo A."/>
            <person name="Mondo S."/>
            <person name="Pangilinan J."/>
            <person name="Riley R."/>
            <person name="LaButti K."/>
            <person name="Andreopoulos B."/>
            <person name="Lipzen A."/>
            <person name="Chen C."/>
            <person name="Yan M."/>
            <person name="Daum C."/>
            <person name="Ng V."/>
            <person name="Clum A."/>
            <person name="Steindorff A."/>
            <person name="Ohm R.A."/>
            <person name="Martin F."/>
            <person name="Silar P."/>
            <person name="Natvig D.O."/>
            <person name="Lalanne C."/>
            <person name="Gautier V."/>
            <person name="Ament-Velasquez S.L."/>
            <person name="Kruys A."/>
            <person name="Hutchinson M.I."/>
            <person name="Powell A.J."/>
            <person name="Barry K."/>
            <person name="Miller A.N."/>
            <person name="Grigoriev I.V."/>
            <person name="Debuchy R."/>
            <person name="Gladieux P."/>
            <person name="Hiltunen Thoren M."/>
            <person name="Johannesson H."/>
        </authorList>
    </citation>
    <scope>NUCLEOTIDE SEQUENCE</scope>
    <source>
        <strain evidence="2">CBS 990.96</strain>
    </source>
</reference>
<proteinExistence type="predicted"/>
<gene>
    <name evidence="2" type="ORF">QBC38DRAFT_513879</name>
</gene>
<feature type="compositionally biased region" description="Low complexity" evidence="1">
    <location>
        <begin position="522"/>
        <end position="534"/>
    </location>
</feature>
<dbReference type="AlphaFoldDB" id="A0AAN6YL81"/>
<name>A0AAN6YL81_9PEZI</name>
<evidence type="ECO:0000313" key="2">
    <source>
        <dbReference type="EMBL" id="KAK4220781.1"/>
    </source>
</evidence>
<comment type="caution">
    <text evidence="2">The sequence shown here is derived from an EMBL/GenBank/DDBJ whole genome shotgun (WGS) entry which is preliminary data.</text>
</comment>
<evidence type="ECO:0000256" key="1">
    <source>
        <dbReference type="SAM" id="MobiDB-lite"/>
    </source>
</evidence>
<dbReference type="PANTHER" id="PTHR40619">
    <property type="entry name" value="FUNGAL STAND N-TERMINAL GOODBYE DOMAIN-CONTAINING PROTEIN"/>
    <property type="match status" value="1"/>
</dbReference>
<dbReference type="EMBL" id="MU865641">
    <property type="protein sequence ID" value="KAK4220781.1"/>
    <property type="molecule type" value="Genomic_DNA"/>
</dbReference>
<sequence>MNLLSNSAAEFVETRAGPTICRRATQELNGDVGAIDAAVAGVRFVHHQDAFMSSDEATDENSYYQTSNEKLHKFNTTLEKFIRTLQSRNVFKKLGIEPCDPAKCDIDYVLKVTKVIQERKEGAENTRTIKMFLKSCVRAASRNKPVITALLGMIPHDVYGSVISGGFSLILASVLADIPRKLENIRGLFEVKTTFLDLHQAANEVFSSIFVVLEHVIEKLSIPTLTKGLAKLKNPNNGVKDAIEALGNASKKLQEAAFTCTFRPAGRNSDAMQELDLKLQNVHVEVSDMRQDKSRKLVDVWLSGLGDFDPMSMKHIDQCLKGFSQLSTVDMDRTQWILASKELQDWFSPKTSQVLDVHSETAPDKLVNPLSFSAATLAFSLARATDFTLLKFIIEKRQTVNLSFLGKTKVTENTSLPERDVVFIIIESLYRLGGEISKGDELVHSLLQLKERMCHLTIKILVTDSFPSSPIRKSADLTLYVPDDVDGWRNWVDSSYLEEHSVGVINQFVSEQGEISEDESDANSSSSSSDSESD</sequence>
<feature type="region of interest" description="Disordered" evidence="1">
    <location>
        <begin position="513"/>
        <end position="534"/>
    </location>
</feature>
<dbReference type="Proteomes" id="UP001301958">
    <property type="component" value="Unassembled WGS sequence"/>
</dbReference>